<dbReference type="AlphaFoldDB" id="A0A2Z6LXJ6"/>
<proteinExistence type="predicted"/>
<keyword evidence="2" id="KW-1185">Reference proteome</keyword>
<organism evidence="1 2">
    <name type="scientific">Trifolium subterraneum</name>
    <name type="common">Subterranean clover</name>
    <dbReference type="NCBI Taxonomy" id="3900"/>
    <lineage>
        <taxon>Eukaryota</taxon>
        <taxon>Viridiplantae</taxon>
        <taxon>Streptophyta</taxon>
        <taxon>Embryophyta</taxon>
        <taxon>Tracheophyta</taxon>
        <taxon>Spermatophyta</taxon>
        <taxon>Magnoliopsida</taxon>
        <taxon>eudicotyledons</taxon>
        <taxon>Gunneridae</taxon>
        <taxon>Pentapetalae</taxon>
        <taxon>rosids</taxon>
        <taxon>fabids</taxon>
        <taxon>Fabales</taxon>
        <taxon>Fabaceae</taxon>
        <taxon>Papilionoideae</taxon>
        <taxon>50 kb inversion clade</taxon>
        <taxon>NPAAA clade</taxon>
        <taxon>Hologalegina</taxon>
        <taxon>IRL clade</taxon>
        <taxon>Trifolieae</taxon>
        <taxon>Trifolium</taxon>
    </lineage>
</organism>
<protein>
    <submittedName>
        <fullName evidence="1">Uncharacterized protein</fullName>
    </submittedName>
</protein>
<evidence type="ECO:0000313" key="2">
    <source>
        <dbReference type="Proteomes" id="UP000242715"/>
    </source>
</evidence>
<dbReference type="EMBL" id="DF973262">
    <property type="protein sequence ID" value="GAU23048.1"/>
    <property type="molecule type" value="Genomic_DNA"/>
</dbReference>
<name>A0A2Z6LXJ6_TRISU</name>
<accession>A0A2Z6LXJ6</accession>
<reference evidence="2" key="1">
    <citation type="journal article" date="2017" name="Front. Plant Sci.">
        <title>Climate Clever Clovers: New Paradigm to Reduce the Environmental Footprint of Ruminants by Breeding Low Methanogenic Forages Utilizing Haplotype Variation.</title>
        <authorList>
            <person name="Kaur P."/>
            <person name="Appels R."/>
            <person name="Bayer P.E."/>
            <person name="Keeble-Gagnere G."/>
            <person name="Wang J."/>
            <person name="Hirakawa H."/>
            <person name="Shirasawa K."/>
            <person name="Vercoe P."/>
            <person name="Stefanova K."/>
            <person name="Durmic Z."/>
            <person name="Nichols P."/>
            <person name="Revell C."/>
            <person name="Isobe S.N."/>
            <person name="Edwards D."/>
            <person name="Erskine W."/>
        </authorList>
    </citation>
    <scope>NUCLEOTIDE SEQUENCE [LARGE SCALE GENOMIC DNA]</scope>
    <source>
        <strain evidence="2">cv. Daliak</strain>
    </source>
</reference>
<dbReference type="Proteomes" id="UP000242715">
    <property type="component" value="Unassembled WGS sequence"/>
</dbReference>
<gene>
    <name evidence="1" type="ORF">TSUD_336960</name>
</gene>
<evidence type="ECO:0000313" key="1">
    <source>
        <dbReference type="EMBL" id="GAU23048.1"/>
    </source>
</evidence>
<sequence length="73" mass="7791">MLLKSNVNGVLTKVGEKITSGLDGARSGKVIIELDSHGCKKTYLDGVCEITLVQWGTTKTVLKAPCKCLQVLS</sequence>